<keyword evidence="3 11" id="KW-0808">Transferase</keyword>
<comment type="similarity">
    <text evidence="7">Belongs to the DNA polymerase HolA subunit family.</text>
</comment>
<evidence type="ECO:0000256" key="8">
    <source>
        <dbReference type="ARBA" id="ARBA00049244"/>
    </source>
</evidence>
<accession>A0ABT1WNG2</accession>
<sequence>MKVEESLKVIKNGNIAKIYLVLGKEQYLQKKVRNFLLNEMIAEEDQDLNVGIYNMEEVLLQTALADAESLPFFGDKRLVFVDQPYFLTGERDKARLEHNIDSLQDYLTNPSETTILVMFAPYEKLDSRKKVVKILKKVATVIDVQAPTPAELKHILNDRLQEEEIHMTSQNKELLLEKTDYNLSILMNELDKLALAAYDSKEISVQMMEDLVSKTLEQNIFELNQAVLDRNGYRAISIYRDLLLQKEDPIKLNAILLNQIRLLLQLAYLSKQGFHEGDIQKKLGIHPYRIKLAMQQVRKYPVKLLEGAYAGLVEIEYEMKTGRGIKEIQFEIFILKFCQQLAEVR</sequence>
<comment type="catalytic activity">
    <reaction evidence="8">
        <text>DNA(n) + a 2'-deoxyribonucleoside 5'-triphosphate = DNA(n+1) + diphosphate</text>
        <dbReference type="Rhea" id="RHEA:22508"/>
        <dbReference type="Rhea" id="RHEA-COMP:17339"/>
        <dbReference type="Rhea" id="RHEA-COMP:17340"/>
        <dbReference type="ChEBI" id="CHEBI:33019"/>
        <dbReference type="ChEBI" id="CHEBI:61560"/>
        <dbReference type="ChEBI" id="CHEBI:173112"/>
        <dbReference type="EC" id="2.7.7.7"/>
    </reaction>
</comment>
<reference evidence="11" key="3">
    <citation type="journal article" date="2023" name="Microbiol. Resour. Announc.">
        <title>Draft Genome Sequence of Granulicatella sp. Strain S8, Isolated from a Marine Fish, Seriola quinqueradiata.</title>
        <authorList>
            <person name="Lee M."/>
            <person name="Farooq A."/>
            <person name="Jeong J.B."/>
            <person name="Jung M.Y."/>
        </authorList>
    </citation>
    <scope>NUCLEOTIDE SEQUENCE</scope>
    <source>
        <strain evidence="11">S8</strain>
    </source>
</reference>
<proteinExistence type="inferred from homology"/>
<dbReference type="Gene3D" id="3.40.50.300">
    <property type="entry name" value="P-loop containing nucleotide triphosphate hydrolases"/>
    <property type="match status" value="1"/>
</dbReference>
<dbReference type="Pfam" id="PF21694">
    <property type="entry name" value="DNA_pol3_delta_C"/>
    <property type="match status" value="1"/>
</dbReference>
<dbReference type="SUPFAM" id="SSF52540">
    <property type="entry name" value="P-loop containing nucleoside triphosphate hydrolases"/>
    <property type="match status" value="1"/>
</dbReference>
<dbReference type="InterPro" id="IPR048466">
    <property type="entry name" value="DNA_pol3_delta-like_C"/>
</dbReference>
<dbReference type="Proteomes" id="UP001059480">
    <property type="component" value="Unassembled WGS sequence"/>
</dbReference>
<name>A0ABT1WNG2_9LACT</name>
<feature type="domain" description="DNA polymerase III delta N-terminal" evidence="9">
    <location>
        <begin position="19"/>
        <end position="145"/>
    </location>
</feature>
<dbReference type="Gene3D" id="1.20.272.10">
    <property type="match status" value="1"/>
</dbReference>
<gene>
    <name evidence="11" type="primary">holA</name>
    <name evidence="11" type="ORF">NPA36_03985</name>
</gene>
<dbReference type="GO" id="GO:0003887">
    <property type="term" value="F:DNA-directed DNA polymerase activity"/>
    <property type="evidence" value="ECO:0007669"/>
    <property type="project" value="UniProtKB-EC"/>
</dbReference>
<protein>
    <recommendedName>
        <fullName evidence="2">DNA polymerase III subunit delta</fullName>
        <ecNumber evidence="1">2.7.7.7</ecNumber>
    </recommendedName>
</protein>
<evidence type="ECO:0000313" key="11">
    <source>
        <dbReference type="EMBL" id="MCQ9209703.1"/>
    </source>
</evidence>
<dbReference type="InterPro" id="IPR005790">
    <property type="entry name" value="DNA_polIII_delta"/>
</dbReference>
<evidence type="ECO:0000256" key="2">
    <source>
        <dbReference type="ARBA" id="ARBA00017703"/>
    </source>
</evidence>
<dbReference type="InterPro" id="IPR027417">
    <property type="entry name" value="P-loop_NTPase"/>
</dbReference>
<evidence type="ECO:0000256" key="6">
    <source>
        <dbReference type="ARBA" id="ARBA00022932"/>
    </source>
</evidence>
<dbReference type="InterPro" id="IPR010372">
    <property type="entry name" value="DNA_pol3_delta_N"/>
</dbReference>
<feature type="domain" description="DNA polymerase III delta subunit-like C-terminal" evidence="10">
    <location>
        <begin position="217"/>
        <end position="337"/>
    </location>
</feature>
<dbReference type="Pfam" id="PF06144">
    <property type="entry name" value="DNA_pol3_delta"/>
    <property type="match status" value="1"/>
</dbReference>
<keyword evidence="12" id="KW-1185">Reference proteome</keyword>
<keyword evidence="4 11" id="KW-0548">Nucleotidyltransferase</keyword>
<evidence type="ECO:0000256" key="5">
    <source>
        <dbReference type="ARBA" id="ARBA00022705"/>
    </source>
</evidence>
<keyword evidence="6" id="KW-0239">DNA-directed DNA polymerase</keyword>
<dbReference type="PANTHER" id="PTHR34388:SF1">
    <property type="entry name" value="DNA POLYMERASE III SUBUNIT DELTA"/>
    <property type="match status" value="1"/>
</dbReference>
<evidence type="ECO:0000256" key="3">
    <source>
        <dbReference type="ARBA" id="ARBA00022679"/>
    </source>
</evidence>
<dbReference type="SUPFAM" id="SSF48019">
    <property type="entry name" value="post-AAA+ oligomerization domain-like"/>
    <property type="match status" value="1"/>
</dbReference>
<evidence type="ECO:0000313" key="12">
    <source>
        <dbReference type="Proteomes" id="UP001059480"/>
    </source>
</evidence>
<dbReference type="InterPro" id="IPR008921">
    <property type="entry name" value="DNA_pol3_clamp-load_cplx_C"/>
</dbReference>
<dbReference type="Gene3D" id="1.10.8.60">
    <property type="match status" value="1"/>
</dbReference>
<evidence type="ECO:0000259" key="10">
    <source>
        <dbReference type="Pfam" id="PF21694"/>
    </source>
</evidence>
<evidence type="ECO:0000256" key="7">
    <source>
        <dbReference type="ARBA" id="ARBA00034754"/>
    </source>
</evidence>
<dbReference type="RefSeq" id="WP_256944819.1">
    <property type="nucleotide sequence ID" value="NZ_JANHNZ010000003.1"/>
</dbReference>
<keyword evidence="5" id="KW-0235">DNA replication</keyword>
<evidence type="ECO:0000256" key="4">
    <source>
        <dbReference type="ARBA" id="ARBA00022695"/>
    </source>
</evidence>
<evidence type="ECO:0000256" key="1">
    <source>
        <dbReference type="ARBA" id="ARBA00012417"/>
    </source>
</evidence>
<organism evidence="11 12">
    <name type="scientific">Granulicatella seriolae</name>
    <dbReference type="NCBI Taxonomy" id="2967226"/>
    <lineage>
        <taxon>Bacteria</taxon>
        <taxon>Bacillati</taxon>
        <taxon>Bacillota</taxon>
        <taxon>Bacilli</taxon>
        <taxon>Lactobacillales</taxon>
        <taxon>Carnobacteriaceae</taxon>
        <taxon>Granulicatella</taxon>
    </lineage>
</organism>
<reference evidence="11" key="1">
    <citation type="submission" date="2022-07" db="EMBL/GenBank/DDBJ databases">
        <authorList>
            <person name="Jung M.-Y."/>
            <person name="Lee M."/>
        </authorList>
    </citation>
    <scope>NUCLEOTIDE SEQUENCE</scope>
    <source>
        <strain evidence="11">S8</strain>
    </source>
</reference>
<dbReference type="EC" id="2.7.7.7" evidence="1"/>
<evidence type="ECO:0000259" key="9">
    <source>
        <dbReference type="Pfam" id="PF06144"/>
    </source>
</evidence>
<dbReference type="PANTHER" id="PTHR34388">
    <property type="entry name" value="DNA POLYMERASE III SUBUNIT DELTA"/>
    <property type="match status" value="1"/>
</dbReference>
<comment type="caution">
    <text evidence="11">The sequence shown here is derived from an EMBL/GenBank/DDBJ whole genome shotgun (WGS) entry which is preliminary data.</text>
</comment>
<dbReference type="EMBL" id="JANHNZ010000003">
    <property type="protein sequence ID" value="MCQ9209703.1"/>
    <property type="molecule type" value="Genomic_DNA"/>
</dbReference>
<dbReference type="NCBIfam" id="TIGR01128">
    <property type="entry name" value="holA"/>
    <property type="match status" value="1"/>
</dbReference>
<reference evidence="11" key="2">
    <citation type="journal article" date="2023" name="Curr. Microbiol.">
        <title>Granulicatella seriolae sp. nov., a Novel Facultative Anaerobe Isolated from Yellowtail Marine Fish.</title>
        <authorList>
            <person name="Lee M."/>
            <person name="Choi Y.J."/>
            <person name="Farooq A."/>
            <person name="Jeong J.B."/>
            <person name="Jung M.Y."/>
        </authorList>
    </citation>
    <scope>NUCLEOTIDE SEQUENCE</scope>
    <source>
        <strain evidence="11">S8</strain>
    </source>
</reference>